<feature type="transmembrane region" description="Helical" evidence="1">
    <location>
        <begin position="186"/>
        <end position="207"/>
    </location>
</feature>
<feature type="transmembrane region" description="Helical" evidence="1">
    <location>
        <begin position="160"/>
        <end position="180"/>
    </location>
</feature>
<dbReference type="EMBL" id="QOUX01000023">
    <property type="protein sequence ID" value="RXJ02578.1"/>
    <property type="molecule type" value="Genomic_DNA"/>
</dbReference>
<feature type="transmembrane region" description="Helical" evidence="1">
    <location>
        <begin position="85"/>
        <end position="105"/>
    </location>
</feature>
<name>A0A4Q0VXT6_9BACI</name>
<comment type="caution">
    <text evidence="2">The sequence shown here is derived from an EMBL/GenBank/DDBJ whole genome shotgun (WGS) entry which is preliminary data.</text>
</comment>
<proteinExistence type="predicted"/>
<feature type="transmembrane region" description="Helical" evidence="1">
    <location>
        <begin position="111"/>
        <end position="139"/>
    </location>
</feature>
<dbReference type="Proteomes" id="UP000290649">
    <property type="component" value="Unassembled WGS sequence"/>
</dbReference>
<dbReference type="AlphaFoldDB" id="A0A4Q0VXT6"/>
<evidence type="ECO:0000256" key="1">
    <source>
        <dbReference type="SAM" id="Phobius"/>
    </source>
</evidence>
<feature type="transmembrane region" description="Helical" evidence="1">
    <location>
        <begin position="31"/>
        <end position="57"/>
    </location>
</feature>
<organism evidence="2 3">
    <name type="scientific">Anaerobacillus alkaliphilus</name>
    <dbReference type="NCBI Taxonomy" id="1548597"/>
    <lineage>
        <taxon>Bacteria</taxon>
        <taxon>Bacillati</taxon>
        <taxon>Bacillota</taxon>
        <taxon>Bacilli</taxon>
        <taxon>Bacillales</taxon>
        <taxon>Bacillaceae</taxon>
        <taxon>Anaerobacillus</taxon>
    </lineage>
</organism>
<keyword evidence="1" id="KW-1133">Transmembrane helix</keyword>
<gene>
    <name evidence="2" type="ORF">DS745_06295</name>
</gene>
<dbReference type="OrthoDB" id="2182676at2"/>
<keyword evidence="1" id="KW-0472">Membrane</keyword>
<sequence length="216" mass="25431">MKRMVKMKPDGMTGKIYQVLELFMKIAYLNLLWMLFTLLGFGIFGVVPASVALLAVVRKWLMKDTDIPIFTLYFRTYKNQFIQSNIFGLIFAFAFIILYINYSYLFVESGLLQVILTIGLILNSIIFLVTFIYFFPVYVHYNLRFLEYLKHSFLMGMINIHFVLLLSFIFVIIYHLFIYFPVYVGLFLPSMIGLTLMSITLISFNIFEKKRVRLGK</sequence>
<keyword evidence="1" id="KW-0812">Transmembrane</keyword>
<accession>A0A4Q0VXT6</accession>
<evidence type="ECO:0000313" key="2">
    <source>
        <dbReference type="EMBL" id="RXJ02578.1"/>
    </source>
</evidence>
<protein>
    <submittedName>
        <fullName evidence="2">DUF624 domain-containing protein</fullName>
    </submittedName>
</protein>
<dbReference type="Pfam" id="PF04854">
    <property type="entry name" value="DUF624"/>
    <property type="match status" value="1"/>
</dbReference>
<dbReference type="InterPro" id="IPR006938">
    <property type="entry name" value="DUF624"/>
</dbReference>
<reference evidence="2 3" key="1">
    <citation type="journal article" date="2019" name="Int. J. Syst. Evol. Microbiol.">
        <title>Anaerobacillus alkaliphilus sp. nov., a novel alkaliphilic and moderately halophilic bacterium.</title>
        <authorList>
            <person name="Borsodi A.K."/>
            <person name="Aszalos J.M."/>
            <person name="Bihari P."/>
            <person name="Nagy I."/>
            <person name="Schumann P."/>
            <person name="Sproer C."/>
            <person name="Kovacs A.L."/>
            <person name="Boka K."/>
            <person name="Dobosy P."/>
            <person name="Ovari M."/>
            <person name="Szili-Kovacs T."/>
            <person name="Toth E."/>
        </authorList>
    </citation>
    <scope>NUCLEOTIDE SEQUENCE [LARGE SCALE GENOMIC DNA]</scope>
    <source>
        <strain evidence="2 3">B16-10</strain>
    </source>
</reference>
<evidence type="ECO:0000313" key="3">
    <source>
        <dbReference type="Proteomes" id="UP000290649"/>
    </source>
</evidence>
<keyword evidence="3" id="KW-1185">Reference proteome</keyword>